<dbReference type="RefSeq" id="WP_282583382.1">
    <property type="nucleotide sequence ID" value="NZ_JAMOIM010000001.1"/>
</dbReference>
<name>A0AA41YTJ0_9HYPH</name>
<protein>
    <submittedName>
        <fullName evidence="5">TetR/AcrR family transcriptional regulator</fullName>
    </submittedName>
</protein>
<feature type="region of interest" description="Disordered" evidence="3">
    <location>
        <begin position="1"/>
        <end position="21"/>
    </location>
</feature>
<keyword evidence="6" id="KW-1185">Reference proteome</keyword>
<evidence type="ECO:0000256" key="3">
    <source>
        <dbReference type="SAM" id="MobiDB-lite"/>
    </source>
</evidence>
<gene>
    <name evidence="5" type="ORF">M8523_03330</name>
</gene>
<evidence type="ECO:0000313" key="5">
    <source>
        <dbReference type="EMBL" id="MCW6507050.1"/>
    </source>
</evidence>
<dbReference type="Gene3D" id="1.10.357.10">
    <property type="entry name" value="Tetracycline Repressor, domain 2"/>
    <property type="match status" value="1"/>
</dbReference>
<evidence type="ECO:0000256" key="2">
    <source>
        <dbReference type="PROSITE-ProRule" id="PRU00335"/>
    </source>
</evidence>
<feature type="DNA-binding region" description="H-T-H motif" evidence="2">
    <location>
        <begin position="42"/>
        <end position="61"/>
    </location>
</feature>
<proteinExistence type="predicted"/>
<evidence type="ECO:0000259" key="4">
    <source>
        <dbReference type="PROSITE" id="PS50977"/>
    </source>
</evidence>
<organism evidence="5 6">
    <name type="scientific">Lichenifustis flavocetrariae</name>
    <dbReference type="NCBI Taxonomy" id="2949735"/>
    <lineage>
        <taxon>Bacteria</taxon>
        <taxon>Pseudomonadati</taxon>
        <taxon>Pseudomonadota</taxon>
        <taxon>Alphaproteobacteria</taxon>
        <taxon>Hyphomicrobiales</taxon>
        <taxon>Lichenihabitantaceae</taxon>
        <taxon>Lichenifustis</taxon>
    </lineage>
</organism>
<dbReference type="EMBL" id="JAMOIM010000001">
    <property type="protein sequence ID" value="MCW6507050.1"/>
    <property type="molecule type" value="Genomic_DNA"/>
</dbReference>
<feature type="domain" description="HTH tetR-type" evidence="4">
    <location>
        <begin position="19"/>
        <end position="79"/>
    </location>
</feature>
<reference evidence="5" key="1">
    <citation type="submission" date="2022-05" db="EMBL/GenBank/DDBJ databases">
        <authorList>
            <person name="Pankratov T."/>
        </authorList>
    </citation>
    <scope>NUCLEOTIDE SEQUENCE</scope>
    <source>
        <strain evidence="5">BP6-180914</strain>
    </source>
</reference>
<feature type="compositionally biased region" description="Basic and acidic residues" evidence="3">
    <location>
        <begin position="11"/>
        <end position="21"/>
    </location>
</feature>
<dbReference type="AlphaFoldDB" id="A0AA41YTJ0"/>
<accession>A0AA41YTJ0</accession>
<comment type="caution">
    <text evidence="5">The sequence shown here is derived from an EMBL/GenBank/DDBJ whole genome shotgun (WGS) entry which is preliminary data.</text>
</comment>
<evidence type="ECO:0000256" key="1">
    <source>
        <dbReference type="ARBA" id="ARBA00023125"/>
    </source>
</evidence>
<dbReference type="SUPFAM" id="SSF46689">
    <property type="entry name" value="Homeodomain-like"/>
    <property type="match status" value="1"/>
</dbReference>
<dbReference type="PROSITE" id="PS50977">
    <property type="entry name" value="HTH_TETR_2"/>
    <property type="match status" value="1"/>
</dbReference>
<dbReference type="InterPro" id="IPR001647">
    <property type="entry name" value="HTH_TetR"/>
</dbReference>
<dbReference type="GO" id="GO:0003677">
    <property type="term" value="F:DNA binding"/>
    <property type="evidence" value="ECO:0007669"/>
    <property type="project" value="UniProtKB-UniRule"/>
</dbReference>
<dbReference type="Proteomes" id="UP001165667">
    <property type="component" value="Unassembled WGS sequence"/>
</dbReference>
<dbReference type="InterPro" id="IPR009057">
    <property type="entry name" value="Homeodomain-like_sf"/>
</dbReference>
<evidence type="ECO:0000313" key="6">
    <source>
        <dbReference type="Proteomes" id="UP001165667"/>
    </source>
</evidence>
<sequence>MPDTVAPNAAKPEDAPHRPSPRDAIIEALFELAAEREWKDISISDIATRAGVSLADFRDAFPSKGAILGGFSRRIDRAVLEKTSDDLKDEGPKERLFDVLMRRLDAMAPYRLGLEGISDWLRRDPIAAAALNRTAVNSMRFMLEAAGIDTEGQAGALKVQGLVVAWARIVSVWLKDEDPSLSSTMAALDRELVRGETFAARVDDLERLATPFRLLARGVMNAGQRMRARAKRNGDIKASADAQSR</sequence>
<keyword evidence="1 2" id="KW-0238">DNA-binding</keyword>